<reference evidence="1" key="1">
    <citation type="journal article" date="2014" name="Int. J. Syst. Evol. Microbiol.">
        <title>Complete genome sequence of Corynebacterium casei LMG S-19264T (=DSM 44701T), isolated from a smear-ripened cheese.</title>
        <authorList>
            <consortium name="US DOE Joint Genome Institute (JGI-PGF)"/>
            <person name="Walter F."/>
            <person name="Albersmeier A."/>
            <person name="Kalinowski J."/>
            <person name="Ruckert C."/>
        </authorList>
    </citation>
    <scope>NUCLEOTIDE SEQUENCE</scope>
    <source>
        <strain evidence="1">CGMCC 1.15178</strain>
    </source>
</reference>
<proteinExistence type="predicted"/>
<organism evidence="1 2">
    <name type="scientific">Paenibacillus nasutitermitis</name>
    <dbReference type="NCBI Taxonomy" id="1652958"/>
    <lineage>
        <taxon>Bacteria</taxon>
        <taxon>Bacillati</taxon>
        <taxon>Bacillota</taxon>
        <taxon>Bacilli</taxon>
        <taxon>Bacillales</taxon>
        <taxon>Paenibacillaceae</taxon>
        <taxon>Paenibacillus</taxon>
    </lineage>
</organism>
<sequence length="59" mass="6609">MEGSCTLNKSSLFPYKGNDELDGNETDRMLQGRLCPVTPNSPFIICLKWVECHAFETGD</sequence>
<dbReference type="EMBL" id="BMHP01000001">
    <property type="protein sequence ID" value="GGD47621.1"/>
    <property type="molecule type" value="Genomic_DNA"/>
</dbReference>
<reference evidence="1" key="2">
    <citation type="submission" date="2020-09" db="EMBL/GenBank/DDBJ databases">
        <authorList>
            <person name="Sun Q."/>
            <person name="Zhou Y."/>
        </authorList>
    </citation>
    <scope>NUCLEOTIDE SEQUENCE</scope>
    <source>
        <strain evidence="1">CGMCC 1.15178</strain>
    </source>
</reference>
<protein>
    <submittedName>
        <fullName evidence="1">Uncharacterized protein</fullName>
    </submittedName>
</protein>
<evidence type="ECO:0000313" key="1">
    <source>
        <dbReference type="EMBL" id="GGD47621.1"/>
    </source>
</evidence>
<gene>
    <name evidence="1" type="ORF">GCM10010911_01450</name>
</gene>
<evidence type="ECO:0000313" key="2">
    <source>
        <dbReference type="Proteomes" id="UP000612456"/>
    </source>
</evidence>
<dbReference type="Proteomes" id="UP000612456">
    <property type="component" value="Unassembled WGS sequence"/>
</dbReference>
<accession>A0A917DM34</accession>
<name>A0A917DM34_9BACL</name>
<keyword evidence="2" id="KW-1185">Reference proteome</keyword>
<dbReference type="AlphaFoldDB" id="A0A917DM34"/>
<comment type="caution">
    <text evidence="1">The sequence shown here is derived from an EMBL/GenBank/DDBJ whole genome shotgun (WGS) entry which is preliminary data.</text>
</comment>